<reference evidence="7" key="1">
    <citation type="submission" date="2021-03" db="EMBL/GenBank/DDBJ databases">
        <authorList>
            <person name="Tagirdzhanova G."/>
        </authorList>
    </citation>
    <scope>NUCLEOTIDE SEQUENCE</scope>
</reference>
<dbReference type="InterPro" id="IPR001849">
    <property type="entry name" value="PH_domain"/>
</dbReference>
<evidence type="ECO:0000256" key="1">
    <source>
        <dbReference type="ARBA" id="ARBA00022703"/>
    </source>
</evidence>
<dbReference type="InterPro" id="IPR050868">
    <property type="entry name" value="ELMO_domain-containing"/>
</dbReference>
<dbReference type="Pfam" id="PF11841">
    <property type="entry name" value="ELMO_ARM"/>
    <property type="match status" value="1"/>
</dbReference>
<proteinExistence type="predicted"/>
<evidence type="ECO:0000256" key="5">
    <source>
        <dbReference type="SAM" id="MobiDB-lite"/>
    </source>
</evidence>
<evidence type="ECO:0000259" key="6">
    <source>
        <dbReference type="PROSITE" id="PS51335"/>
    </source>
</evidence>
<dbReference type="GO" id="GO:0006915">
    <property type="term" value="P:apoptotic process"/>
    <property type="evidence" value="ECO:0007669"/>
    <property type="project" value="UniProtKB-KW"/>
</dbReference>
<keyword evidence="3" id="KW-0729">SH3-binding</keyword>
<dbReference type="PANTHER" id="PTHR12771">
    <property type="entry name" value="ENGULFMENT AND CELL MOTILITY"/>
    <property type="match status" value="1"/>
</dbReference>
<dbReference type="GO" id="GO:0007015">
    <property type="term" value="P:actin filament organization"/>
    <property type="evidence" value="ECO:0007669"/>
    <property type="project" value="TreeGrafter"/>
</dbReference>
<protein>
    <recommendedName>
        <fullName evidence="6">ELMO domain-containing protein</fullName>
    </recommendedName>
</protein>
<evidence type="ECO:0000256" key="3">
    <source>
        <dbReference type="ARBA" id="ARBA00023036"/>
    </source>
</evidence>
<dbReference type="SUPFAM" id="SSF48371">
    <property type="entry name" value="ARM repeat"/>
    <property type="match status" value="1"/>
</dbReference>
<dbReference type="Gene3D" id="1.25.10.10">
    <property type="entry name" value="Leucine-rich Repeat Variant"/>
    <property type="match status" value="1"/>
</dbReference>
<dbReference type="InterPro" id="IPR011993">
    <property type="entry name" value="PH-like_dom_sf"/>
</dbReference>
<dbReference type="InterPro" id="IPR024574">
    <property type="entry name" value="ELMO_ARM"/>
</dbReference>
<dbReference type="GO" id="GO:0005886">
    <property type="term" value="C:plasma membrane"/>
    <property type="evidence" value="ECO:0007669"/>
    <property type="project" value="TreeGrafter"/>
</dbReference>
<comment type="function">
    <text evidence="4">Involved in cytoskeletal rearrangements required for phagocytosis of apoptotic cells and cell motility. Acts in association with DOCK1 and CRK. Was initially proposed to be required in complex with DOCK1 to activate Rac Rho small GTPases. May enhance the guanine nucleotide exchange factor (GEF) activity of DOCK1.</text>
</comment>
<keyword evidence="8" id="KW-1185">Reference proteome</keyword>
<evidence type="ECO:0000313" key="7">
    <source>
        <dbReference type="EMBL" id="CAF9922457.1"/>
    </source>
</evidence>
<dbReference type="PROSITE" id="PS51335">
    <property type="entry name" value="ELMO"/>
    <property type="match status" value="1"/>
</dbReference>
<keyword evidence="1" id="KW-0053">Apoptosis</keyword>
<dbReference type="Pfam" id="PF04727">
    <property type="entry name" value="ELMO_CED12"/>
    <property type="match status" value="1"/>
</dbReference>
<dbReference type="Pfam" id="PF16457">
    <property type="entry name" value="PH_12"/>
    <property type="match status" value="1"/>
</dbReference>
<dbReference type="AlphaFoldDB" id="A0A8H3FGR6"/>
<evidence type="ECO:0000256" key="2">
    <source>
        <dbReference type="ARBA" id="ARBA00022907"/>
    </source>
</evidence>
<dbReference type="OrthoDB" id="28413at2759"/>
<evidence type="ECO:0000313" key="8">
    <source>
        <dbReference type="Proteomes" id="UP000664169"/>
    </source>
</evidence>
<organism evidence="7 8">
    <name type="scientific">Gomphillus americanus</name>
    <dbReference type="NCBI Taxonomy" id="1940652"/>
    <lineage>
        <taxon>Eukaryota</taxon>
        <taxon>Fungi</taxon>
        <taxon>Dikarya</taxon>
        <taxon>Ascomycota</taxon>
        <taxon>Pezizomycotina</taxon>
        <taxon>Lecanoromycetes</taxon>
        <taxon>OSLEUM clade</taxon>
        <taxon>Ostropomycetidae</taxon>
        <taxon>Ostropales</taxon>
        <taxon>Graphidaceae</taxon>
        <taxon>Gomphilloideae</taxon>
        <taxon>Gomphillus</taxon>
    </lineage>
</organism>
<dbReference type="EMBL" id="CAJPDQ010000018">
    <property type="protein sequence ID" value="CAF9922457.1"/>
    <property type="molecule type" value="Genomic_DNA"/>
</dbReference>
<feature type="domain" description="ELMO" evidence="6">
    <location>
        <begin position="242"/>
        <end position="422"/>
    </location>
</feature>
<feature type="region of interest" description="Disordered" evidence="5">
    <location>
        <begin position="590"/>
        <end position="613"/>
    </location>
</feature>
<comment type="caution">
    <text evidence="7">The sequence shown here is derived from an EMBL/GenBank/DDBJ whole genome shotgun (WGS) entry which is preliminary data.</text>
</comment>
<sequence>MDKSPDVAELVKELGHHSDAIRKRAAYTLSNNVGDPSFADIFIAEGGLSKLRWLILNATGNTLAYSLKALDGFLEVDKGWECTDPEIVKRAVELVVTQPLVNILRGAMGVLIAVVSHPYVSSTKPVDPDAFGYRALRPSIAAFPQFLESLVNRLSSADHTLCGNSLQLINSLMRDVIANGADNEWPKYIKKLQDLGVIRAVYELMQGSILQDLAQPLLEFQALTKILLRKWAAVVVDFSKSEHKRAIRAVYQASKTDKDGRVSDNSESYDPKTSTGAEKWKRLGFATTAPAAEFDEVGYLGMMDLSDFVRRTETQFQKLVLEQSNQTYEKRCPIARASIAVTGILYDHFDIEKADLEDTKELIGIDSNSNIDKLFKPMLLQWSRLHVAGLQAFFGLWKSAGAELENFDKIVELVRILLEEVLGNSSRTRDITSIEDEIQSHDRERLRELQMELLEMSYEDTWRDHLKKVREGLMEEALQFIKEQRIRCLLGGQWFPISLNESKAQAGKSDSEDGWRFVRLSHNRRVLHYADFESRETLDHDLTDLPEKLDLSKVTSVVSNLAKKEVSANSSSTEVHIPVTGIPTKIVINGQVPRTTESSSSKHHRKTSSSTSGRKEIPLLTLYPPDQVLAAEWLDGLLVLLNQPPITQETQQLLKVMCDSGLRVRLLNVKYEEAPNFEEMKSKIPSREQLDYDYYYDVFGTA</sequence>
<name>A0A8H3FGR6_9LECA</name>
<accession>A0A8H3FGR6</accession>
<gene>
    <name evidence="7" type="ORF">GOMPHAMPRED_002558</name>
</gene>
<dbReference type="PANTHER" id="PTHR12771:SF56">
    <property type="entry name" value="CED-12"/>
    <property type="match status" value="1"/>
</dbReference>
<dbReference type="InterPro" id="IPR016024">
    <property type="entry name" value="ARM-type_fold"/>
</dbReference>
<dbReference type="Proteomes" id="UP000664169">
    <property type="component" value="Unassembled WGS sequence"/>
</dbReference>
<dbReference type="GO" id="GO:0017124">
    <property type="term" value="F:SH3 domain binding"/>
    <property type="evidence" value="ECO:0007669"/>
    <property type="project" value="UniProtKB-KW"/>
</dbReference>
<keyword evidence="2" id="KW-0581">Phagocytosis</keyword>
<evidence type="ECO:0000256" key="4">
    <source>
        <dbReference type="ARBA" id="ARBA00024863"/>
    </source>
</evidence>
<dbReference type="Gene3D" id="2.30.29.30">
    <property type="entry name" value="Pleckstrin-homology domain (PH domain)/Phosphotyrosine-binding domain (PTB)"/>
    <property type="match status" value="1"/>
</dbReference>
<dbReference type="InterPro" id="IPR006816">
    <property type="entry name" value="ELMO_dom"/>
</dbReference>
<dbReference type="InterPro" id="IPR011989">
    <property type="entry name" value="ARM-like"/>
</dbReference>